<evidence type="ECO:0000313" key="2">
    <source>
        <dbReference type="Proteomes" id="UP000003860"/>
    </source>
</evidence>
<gene>
    <name evidence="1" type="ORF">Cpap_0144</name>
</gene>
<dbReference type="STRING" id="588581.Cpap_0144"/>
<sequence length="194" mass="22116">MIERNTFTQEDCLETGYAMSIAGRVIVLKQSSLPEKYQNSLHQLYFCNGGNGSNPNPIGRSVFTVALADGTHVRWNRSDVLGTLKPKLLPDLARLHLSQIRPCNEVELREADPKYSGYSFLPDGRYSAGVWLADEKEAMKYIKMQKDYQHRVMLCDRNDFCVFEMIKGKVIYPSQEVIDEFLLGQQDSGMNIKL</sequence>
<organism evidence="1 2">
    <name type="scientific">Ruminiclostridium papyrosolvens DSM 2782</name>
    <dbReference type="NCBI Taxonomy" id="588581"/>
    <lineage>
        <taxon>Bacteria</taxon>
        <taxon>Bacillati</taxon>
        <taxon>Bacillota</taxon>
        <taxon>Clostridia</taxon>
        <taxon>Eubacteriales</taxon>
        <taxon>Oscillospiraceae</taxon>
        <taxon>Ruminiclostridium</taxon>
    </lineage>
</organism>
<dbReference type="EMBL" id="ACXX02000020">
    <property type="protein sequence ID" value="EGD45777.1"/>
    <property type="molecule type" value="Genomic_DNA"/>
</dbReference>
<dbReference type="Proteomes" id="UP000003860">
    <property type="component" value="Unassembled WGS sequence"/>
</dbReference>
<proteinExistence type="predicted"/>
<name>F1TIG0_9FIRM</name>
<dbReference type="OrthoDB" id="9806961at2"/>
<evidence type="ECO:0000313" key="1">
    <source>
        <dbReference type="EMBL" id="EGD45777.1"/>
    </source>
</evidence>
<dbReference type="AlphaFoldDB" id="F1TIG0"/>
<dbReference type="eggNOG" id="COG4227">
    <property type="taxonomic scope" value="Bacteria"/>
</dbReference>
<keyword evidence="2" id="KW-1185">Reference proteome</keyword>
<protein>
    <submittedName>
        <fullName evidence="1">Uncharacterized protein</fullName>
    </submittedName>
</protein>
<reference evidence="1" key="1">
    <citation type="submission" date="2009-07" db="EMBL/GenBank/DDBJ databases">
        <authorList>
            <consortium name="US DOE Joint Genome Institute (JGI-PGF)"/>
            <person name="Lucas S."/>
            <person name="Copeland A."/>
            <person name="Lapidus A."/>
            <person name="Glavina del Rio T."/>
            <person name="Tice H."/>
            <person name="Bruce D."/>
            <person name="Goodwin L."/>
            <person name="Pitluck S."/>
            <person name="Larimer F."/>
            <person name="Land M.L."/>
            <person name="Mouttaki H."/>
            <person name="He Z."/>
            <person name="Zhou J."/>
            <person name="Hemme C.L."/>
        </authorList>
    </citation>
    <scope>NUCLEOTIDE SEQUENCE [LARGE SCALE GENOMIC DNA]</scope>
    <source>
        <strain evidence="1">DSM 2782</strain>
    </source>
</reference>
<dbReference type="RefSeq" id="WP_004622445.1">
    <property type="nucleotide sequence ID" value="NZ_ACXX02000020.1"/>
</dbReference>
<reference evidence="1" key="2">
    <citation type="submission" date="2011-01" db="EMBL/GenBank/DDBJ databases">
        <title>The Non-contiguous Finished genome of Clostridium papyrosolvens.</title>
        <authorList>
            <person name="Lucas S."/>
            <person name="Copeland A."/>
            <person name="Lapidus A."/>
            <person name="Cheng J.-F."/>
            <person name="Goodwin L."/>
            <person name="Pitluck S."/>
            <person name="Misra M."/>
            <person name="Chertkov O."/>
            <person name="Detter J.C."/>
            <person name="Han C."/>
            <person name="Tapia R."/>
            <person name="Land M."/>
            <person name="Hauser L."/>
            <person name="Kyrpides N."/>
            <person name="Ivanova N."/>
            <person name="Pagani I."/>
            <person name="Mouttaki H."/>
            <person name="He Z."/>
            <person name="Zhou J."/>
            <person name="Hemme C.L."/>
            <person name="Woyke T."/>
        </authorList>
    </citation>
    <scope>NUCLEOTIDE SEQUENCE [LARGE SCALE GENOMIC DNA]</scope>
    <source>
        <strain evidence="1">DSM 2782</strain>
    </source>
</reference>
<comment type="caution">
    <text evidence="1">The sequence shown here is derived from an EMBL/GenBank/DDBJ whole genome shotgun (WGS) entry which is preliminary data.</text>
</comment>
<accession>F1TIG0</accession>